<comment type="caution">
    <text evidence="1">The sequence shown here is derived from an EMBL/GenBank/DDBJ whole genome shotgun (WGS) entry which is preliminary data.</text>
</comment>
<evidence type="ECO:0000313" key="2">
    <source>
        <dbReference type="Proteomes" id="UP001595557"/>
    </source>
</evidence>
<keyword evidence="2" id="KW-1185">Reference proteome</keyword>
<protein>
    <submittedName>
        <fullName evidence="1">Uncharacterized protein</fullName>
    </submittedName>
</protein>
<evidence type="ECO:0000313" key="1">
    <source>
        <dbReference type="EMBL" id="MFC3167198.1"/>
    </source>
</evidence>
<dbReference type="RefSeq" id="WP_377706759.1">
    <property type="nucleotide sequence ID" value="NZ_JBHRTE010000016.1"/>
</dbReference>
<name>A0ABV7ICE3_9RHOB</name>
<dbReference type="Proteomes" id="UP001595557">
    <property type="component" value="Unassembled WGS sequence"/>
</dbReference>
<dbReference type="EMBL" id="JBHRTE010000016">
    <property type="protein sequence ID" value="MFC3167198.1"/>
    <property type="molecule type" value="Genomic_DNA"/>
</dbReference>
<reference evidence="2" key="1">
    <citation type="journal article" date="2019" name="Int. J. Syst. Evol. Microbiol.">
        <title>The Global Catalogue of Microorganisms (GCM) 10K type strain sequencing project: providing services to taxonomists for standard genome sequencing and annotation.</title>
        <authorList>
            <consortium name="The Broad Institute Genomics Platform"/>
            <consortium name="The Broad Institute Genome Sequencing Center for Infectious Disease"/>
            <person name="Wu L."/>
            <person name="Ma J."/>
        </authorList>
    </citation>
    <scope>NUCLEOTIDE SEQUENCE [LARGE SCALE GENOMIC DNA]</scope>
    <source>
        <strain evidence="2">KCTC 52239</strain>
    </source>
</reference>
<accession>A0ABV7ICE3</accession>
<gene>
    <name evidence="1" type="ORF">ACFOD7_03950</name>
</gene>
<proteinExistence type="predicted"/>
<organism evidence="1 2">
    <name type="scientific">Paracoccus fontiphilus</name>
    <dbReference type="NCBI Taxonomy" id="1815556"/>
    <lineage>
        <taxon>Bacteria</taxon>
        <taxon>Pseudomonadati</taxon>
        <taxon>Pseudomonadota</taxon>
        <taxon>Alphaproteobacteria</taxon>
        <taxon>Rhodobacterales</taxon>
        <taxon>Paracoccaceae</taxon>
        <taxon>Paracoccus</taxon>
    </lineage>
</organism>
<sequence>MTIAIYSPSGSTPGIGFAVPLETTNHVVLYLIAAGRNAVPVPGLTYDP</sequence>